<evidence type="ECO:0000313" key="1">
    <source>
        <dbReference type="EMBL" id="ADN13907.1"/>
    </source>
</evidence>
<organism evidence="1 2">
    <name type="scientific">Gloeothece verrucosa (strain PCC 7822)</name>
    <name type="common">Cyanothece sp. (strain PCC 7822)</name>
    <dbReference type="NCBI Taxonomy" id="497965"/>
    <lineage>
        <taxon>Bacteria</taxon>
        <taxon>Bacillati</taxon>
        <taxon>Cyanobacteriota</taxon>
        <taxon>Cyanophyceae</taxon>
        <taxon>Oscillatoriophycideae</taxon>
        <taxon>Chroococcales</taxon>
        <taxon>Aphanothecaceae</taxon>
        <taxon>Gloeothece</taxon>
        <taxon>Gloeothece verrucosa</taxon>
    </lineage>
</organism>
<sequence length="55" mass="6177">MVFSGWKNGIYCGSLQCVSLKHEWEASIGMLPNCNDQQEAKFAYQGLPIKVKEAQ</sequence>
<evidence type="ECO:0000313" key="2">
    <source>
        <dbReference type="Proteomes" id="UP000008206"/>
    </source>
</evidence>
<gene>
    <name evidence="1" type="ordered locus">Cyan7822_1923</name>
</gene>
<dbReference type="Proteomes" id="UP000008206">
    <property type="component" value="Chromosome"/>
</dbReference>
<dbReference type="KEGG" id="cyj:Cyan7822_1923"/>
<accession>E0UAQ5</accession>
<proteinExistence type="predicted"/>
<reference evidence="2" key="1">
    <citation type="journal article" date="2011" name="MBio">
        <title>Novel metabolic attributes of the genus Cyanothece, comprising a group of unicellular nitrogen-fixing Cyanobacteria.</title>
        <authorList>
            <person name="Bandyopadhyay A."/>
            <person name="Elvitigala T."/>
            <person name="Welsh E."/>
            <person name="Stockel J."/>
            <person name="Liberton M."/>
            <person name="Min H."/>
            <person name="Sherman L.A."/>
            <person name="Pakrasi H.B."/>
        </authorList>
    </citation>
    <scope>NUCLEOTIDE SEQUENCE [LARGE SCALE GENOMIC DNA]</scope>
    <source>
        <strain evidence="2">PCC 7822</strain>
    </source>
</reference>
<dbReference type="AlphaFoldDB" id="E0UAQ5"/>
<keyword evidence="2" id="KW-1185">Reference proteome</keyword>
<dbReference type="EMBL" id="CP002198">
    <property type="protein sequence ID" value="ADN13907.1"/>
    <property type="molecule type" value="Genomic_DNA"/>
</dbReference>
<name>E0UAQ5_GLOV7</name>
<dbReference type="HOGENOM" id="CLU_3024548_0_0_3"/>
<protein>
    <submittedName>
        <fullName evidence="1">Uncharacterized protein</fullName>
    </submittedName>
</protein>